<dbReference type="PROSITE" id="PS00104">
    <property type="entry name" value="EPSP_SYNTHASE_1"/>
    <property type="match status" value="1"/>
</dbReference>
<organism evidence="10 11">
    <name type="scientific">SAR86 cluster bacterium</name>
    <dbReference type="NCBI Taxonomy" id="2030880"/>
    <lineage>
        <taxon>Bacteria</taxon>
        <taxon>Pseudomonadati</taxon>
        <taxon>Pseudomonadota</taxon>
        <taxon>Gammaproteobacteria</taxon>
        <taxon>SAR86 cluster</taxon>
    </lineage>
</organism>
<dbReference type="InterPro" id="IPR036968">
    <property type="entry name" value="Enolpyruvate_Tfrase_sf"/>
</dbReference>
<evidence type="ECO:0000313" key="11">
    <source>
        <dbReference type="Proteomes" id="UP000711391"/>
    </source>
</evidence>
<dbReference type="CDD" id="cd01556">
    <property type="entry name" value="EPSP_synthase"/>
    <property type="match status" value="1"/>
</dbReference>
<dbReference type="InterPro" id="IPR013792">
    <property type="entry name" value="RNA3'P_cycl/enolpyr_Trfase_a/b"/>
</dbReference>
<evidence type="ECO:0000256" key="4">
    <source>
        <dbReference type="ARBA" id="ARBA00022605"/>
    </source>
</evidence>
<keyword evidence="6 8" id="KW-0057">Aromatic amino acid biosynthesis</keyword>
<dbReference type="Pfam" id="PF00275">
    <property type="entry name" value="EPSP_synthase"/>
    <property type="match status" value="1"/>
</dbReference>
<feature type="binding site" evidence="8">
    <location>
        <position position="92"/>
    </location>
    <ligand>
        <name>phosphoenolpyruvate</name>
        <dbReference type="ChEBI" id="CHEBI:58702"/>
    </ligand>
</feature>
<dbReference type="EC" id="2.5.1.19" evidence="8"/>
<dbReference type="AlphaFoldDB" id="A0A937LLN1"/>
<dbReference type="GO" id="GO:0009073">
    <property type="term" value="P:aromatic amino acid family biosynthetic process"/>
    <property type="evidence" value="ECO:0007669"/>
    <property type="project" value="UniProtKB-KW"/>
</dbReference>
<feature type="binding site" evidence="8">
    <location>
        <position position="120"/>
    </location>
    <ligand>
        <name>phosphoenolpyruvate</name>
        <dbReference type="ChEBI" id="CHEBI:58702"/>
    </ligand>
</feature>
<feature type="binding site" evidence="8">
    <location>
        <position position="391"/>
    </location>
    <ligand>
        <name>phosphoenolpyruvate</name>
        <dbReference type="ChEBI" id="CHEBI:58702"/>
    </ligand>
</feature>
<comment type="caution">
    <text evidence="8">Lacks conserved residue(s) required for the propagation of feature annotation.</text>
</comment>
<gene>
    <name evidence="8 10" type="primary">aroA</name>
    <name evidence="10" type="ORF">ISQ64_04525</name>
</gene>
<feature type="binding site" evidence="8">
    <location>
        <position position="347"/>
    </location>
    <ligand>
        <name>phosphoenolpyruvate</name>
        <dbReference type="ChEBI" id="CHEBI:58702"/>
    </ligand>
</feature>
<dbReference type="GO" id="GO:0005737">
    <property type="term" value="C:cytoplasm"/>
    <property type="evidence" value="ECO:0007669"/>
    <property type="project" value="UniProtKB-SubCell"/>
</dbReference>
<protein>
    <recommendedName>
        <fullName evidence="8">3-phosphoshikimate 1-carboxyvinyltransferase</fullName>
        <ecNumber evidence="8">2.5.1.19</ecNumber>
    </recommendedName>
    <alternativeName>
        <fullName evidence="8">5-enolpyruvylshikimate-3-phosphate synthase</fullName>
        <shortName evidence="8">EPSP synthase</shortName>
        <shortName evidence="8">EPSPS</shortName>
    </alternativeName>
</protein>
<comment type="pathway">
    <text evidence="1 8">Metabolic intermediate biosynthesis; chorismate biosynthesis; chorismate from D-erythrose 4-phosphate and phosphoenolpyruvate: step 6/7.</text>
</comment>
<comment type="caution">
    <text evidence="10">The sequence shown here is derived from an EMBL/GenBank/DDBJ whole genome shotgun (WGS) entry which is preliminary data.</text>
</comment>
<dbReference type="FunFam" id="3.65.10.10:FF:000005">
    <property type="entry name" value="3-phosphoshikimate 1-carboxyvinyltransferase"/>
    <property type="match status" value="1"/>
</dbReference>
<feature type="binding site" evidence="8">
    <location>
        <position position="166"/>
    </location>
    <ligand>
        <name>3-phosphoshikimate</name>
        <dbReference type="ChEBI" id="CHEBI:145989"/>
    </ligand>
</feature>
<feature type="domain" description="Enolpyruvate transferase" evidence="9">
    <location>
        <begin position="8"/>
        <end position="426"/>
    </location>
</feature>
<evidence type="ECO:0000256" key="2">
    <source>
        <dbReference type="ARBA" id="ARBA00009948"/>
    </source>
</evidence>
<comment type="subunit">
    <text evidence="8">Monomer.</text>
</comment>
<proteinExistence type="inferred from homology"/>
<evidence type="ECO:0000256" key="8">
    <source>
        <dbReference type="HAMAP-Rule" id="MF_00210"/>
    </source>
</evidence>
<dbReference type="NCBIfam" id="TIGR01356">
    <property type="entry name" value="aroA"/>
    <property type="match status" value="1"/>
</dbReference>
<comment type="similarity">
    <text evidence="2 8">Belongs to the EPSP synthase family.</text>
</comment>
<dbReference type="GO" id="GO:0008652">
    <property type="term" value="P:amino acid biosynthetic process"/>
    <property type="evidence" value="ECO:0007669"/>
    <property type="project" value="UniProtKB-KW"/>
</dbReference>
<reference evidence="10" key="1">
    <citation type="submission" date="2020-10" db="EMBL/GenBank/DDBJ databases">
        <title>Microbiome of the Black Sea water column analyzed by genome centric metagenomics.</title>
        <authorList>
            <person name="Cabello-Yeves P.J."/>
            <person name="Callieri C."/>
            <person name="Picazo A."/>
            <person name="Mehrshad M."/>
            <person name="Haro-Moreno J.M."/>
            <person name="Roda-Garcia J."/>
            <person name="Dzembekova N."/>
            <person name="Slabakova V."/>
            <person name="Slabakova N."/>
            <person name="Moncheva S."/>
            <person name="Rodriguez-Valera F."/>
        </authorList>
    </citation>
    <scope>NUCLEOTIDE SEQUENCE</scope>
    <source>
        <strain evidence="10">BS307-5m-G50</strain>
    </source>
</reference>
<feature type="binding site" evidence="8">
    <location>
        <position position="22"/>
    </location>
    <ligand>
        <name>3-phosphoshikimate</name>
        <dbReference type="ChEBI" id="CHEBI:145989"/>
    </ligand>
</feature>
<dbReference type="HAMAP" id="MF_00210">
    <property type="entry name" value="EPSP_synth"/>
    <property type="match status" value="1"/>
</dbReference>
<keyword evidence="3 8" id="KW-0963">Cytoplasm</keyword>
<dbReference type="InterPro" id="IPR001986">
    <property type="entry name" value="Enolpyruvate_Tfrase_dom"/>
</dbReference>
<feature type="binding site" evidence="8">
    <location>
        <position position="21"/>
    </location>
    <ligand>
        <name>phosphoenolpyruvate</name>
        <dbReference type="ChEBI" id="CHEBI:58702"/>
    </ligand>
</feature>
<evidence type="ECO:0000256" key="5">
    <source>
        <dbReference type="ARBA" id="ARBA00022679"/>
    </source>
</evidence>
<dbReference type="PANTHER" id="PTHR21090">
    <property type="entry name" value="AROM/DEHYDROQUINATE SYNTHASE"/>
    <property type="match status" value="1"/>
</dbReference>
<feature type="binding site" evidence="8">
    <location>
        <position position="21"/>
    </location>
    <ligand>
        <name>3-phosphoshikimate</name>
        <dbReference type="ChEBI" id="CHEBI:145989"/>
    </ligand>
</feature>
<dbReference type="EMBL" id="JADHQD010000036">
    <property type="protein sequence ID" value="MBL6818651.1"/>
    <property type="molecule type" value="Genomic_DNA"/>
</dbReference>
<dbReference type="Gene3D" id="3.65.10.10">
    <property type="entry name" value="Enolpyruvate transferase domain"/>
    <property type="match status" value="2"/>
</dbReference>
<keyword evidence="4 8" id="KW-0028">Amino-acid biosynthesis</keyword>
<sequence>MNLLAEHSQLISGEVLCPGDKSISQRAVIFGSLLNEDIAIKGFLNGEDPISTANALNAIGSSITIQGTSVTINKRDIPFRNPDKEVDLGNSGTGMRLMMGLISSLSLNATLVGDKSLMKRPMLRVSNPLNEMGASVVCSEGRPPVSISEGKINNNFDYVMPIASAQVKSSIILAAVAANKNVTVTEKHPTRNHTERMISYFQGNIKSTPEDLGNKIQYTPSKLIPTSTYEVVGDFSSASFLIVAGLIAEQSNILIKNVGLNPTRCGLLSVLKSMGGIIDIQNERMVSNEEVGDIHVVSSSLKGISVGGDIIPNIIDEIPILSIAASFANGETLISDAKELRVKESDRLQAIADGLRKINIQHELYEDGIRITGSPDDISVCPEINSHGDHRIAMSFLIAGLRSKNGIYVKDCANIFTSFPNFIEVMSSLGMKLNER</sequence>
<evidence type="ECO:0000256" key="6">
    <source>
        <dbReference type="ARBA" id="ARBA00023141"/>
    </source>
</evidence>
<dbReference type="PANTHER" id="PTHR21090:SF5">
    <property type="entry name" value="PENTAFUNCTIONAL AROM POLYPEPTIDE"/>
    <property type="match status" value="1"/>
</dbReference>
<name>A0A937LLN1_9GAMM</name>
<dbReference type="GO" id="GO:0009423">
    <property type="term" value="P:chorismate biosynthetic process"/>
    <property type="evidence" value="ECO:0007669"/>
    <property type="project" value="UniProtKB-UniRule"/>
</dbReference>
<evidence type="ECO:0000313" key="10">
    <source>
        <dbReference type="EMBL" id="MBL6818651.1"/>
    </source>
</evidence>
<comment type="catalytic activity">
    <reaction evidence="7">
        <text>3-phosphoshikimate + phosphoenolpyruvate = 5-O-(1-carboxyvinyl)-3-phosphoshikimate + phosphate</text>
        <dbReference type="Rhea" id="RHEA:21256"/>
        <dbReference type="ChEBI" id="CHEBI:43474"/>
        <dbReference type="ChEBI" id="CHEBI:57701"/>
        <dbReference type="ChEBI" id="CHEBI:58702"/>
        <dbReference type="ChEBI" id="CHEBI:145989"/>
        <dbReference type="EC" id="2.5.1.19"/>
    </reaction>
    <physiologicalReaction direction="left-to-right" evidence="7">
        <dbReference type="Rhea" id="RHEA:21257"/>
    </physiologicalReaction>
</comment>
<feature type="binding site" evidence="8">
    <location>
        <position position="316"/>
    </location>
    <ligand>
        <name>3-phosphoshikimate</name>
        <dbReference type="ChEBI" id="CHEBI:145989"/>
    </ligand>
</feature>
<dbReference type="GO" id="GO:0003866">
    <property type="term" value="F:3-phosphoshikimate 1-carboxyvinyltransferase activity"/>
    <property type="evidence" value="ECO:0007669"/>
    <property type="project" value="UniProtKB-UniRule"/>
</dbReference>
<feature type="binding site" evidence="8">
    <location>
        <position position="166"/>
    </location>
    <ligand>
        <name>phosphoenolpyruvate</name>
        <dbReference type="ChEBI" id="CHEBI:58702"/>
    </ligand>
</feature>
<feature type="binding site" evidence="8">
    <location>
        <position position="343"/>
    </location>
    <ligand>
        <name>3-phosphoshikimate</name>
        <dbReference type="ChEBI" id="CHEBI:145989"/>
    </ligand>
</feature>
<feature type="binding site" evidence="8">
    <location>
        <position position="26"/>
    </location>
    <ligand>
        <name>3-phosphoshikimate</name>
        <dbReference type="ChEBI" id="CHEBI:145989"/>
    </ligand>
</feature>
<evidence type="ECO:0000256" key="7">
    <source>
        <dbReference type="ARBA" id="ARBA00044633"/>
    </source>
</evidence>
<feature type="binding site" evidence="8">
    <location>
        <position position="164"/>
    </location>
    <ligand>
        <name>3-phosphoshikimate</name>
        <dbReference type="ChEBI" id="CHEBI:145989"/>
    </ligand>
</feature>
<evidence type="ECO:0000256" key="3">
    <source>
        <dbReference type="ARBA" id="ARBA00022490"/>
    </source>
</evidence>
<dbReference type="Proteomes" id="UP000711391">
    <property type="component" value="Unassembled WGS sequence"/>
</dbReference>
<keyword evidence="5 8" id="KW-0808">Transferase</keyword>
<evidence type="ECO:0000256" key="1">
    <source>
        <dbReference type="ARBA" id="ARBA00004811"/>
    </source>
</evidence>
<dbReference type="SUPFAM" id="SSF55205">
    <property type="entry name" value="EPT/RTPC-like"/>
    <property type="match status" value="1"/>
</dbReference>
<comment type="subcellular location">
    <subcellularLocation>
        <location evidence="8">Cytoplasm</location>
    </subcellularLocation>
</comment>
<comment type="function">
    <text evidence="8">Catalyzes the transfer of the enolpyruvyl moiety of phosphoenolpyruvate (PEP) to the 5-hydroxyl of shikimate-3-phosphate (S3P) to produce enolpyruvyl shikimate-3-phosphate and inorganic phosphate.</text>
</comment>
<evidence type="ECO:0000259" key="9">
    <source>
        <dbReference type="Pfam" id="PF00275"/>
    </source>
</evidence>
<dbReference type="PIRSF" id="PIRSF000505">
    <property type="entry name" value="EPSPS"/>
    <property type="match status" value="1"/>
</dbReference>
<feature type="active site" description="Proton acceptor" evidence="8">
    <location>
        <position position="316"/>
    </location>
</feature>
<accession>A0A937LLN1</accession>
<dbReference type="InterPro" id="IPR006264">
    <property type="entry name" value="EPSP_synthase"/>
</dbReference>
<dbReference type="InterPro" id="IPR023193">
    <property type="entry name" value="EPSP_synthase_CS"/>
</dbReference>